<dbReference type="eggNOG" id="arCOG04420">
    <property type="taxonomic scope" value="Archaea"/>
</dbReference>
<protein>
    <submittedName>
        <fullName evidence="1">Uncharacterized protein</fullName>
    </submittedName>
</protein>
<dbReference type="Pfam" id="PF04322">
    <property type="entry name" value="DUF473"/>
    <property type="match status" value="1"/>
</dbReference>
<accession>A6UN51</accession>
<dbReference type="STRING" id="406327.Mevan_0008"/>
<keyword evidence="2" id="KW-1185">Reference proteome</keyword>
<dbReference type="KEGG" id="mvn:Mevan_0008"/>
<dbReference type="Proteomes" id="UP000001107">
    <property type="component" value="Chromosome"/>
</dbReference>
<dbReference type="RefSeq" id="WP_011971827.1">
    <property type="nucleotide sequence ID" value="NC_009634.1"/>
</dbReference>
<proteinExistence type="predicted"/>
<dbReference type="OrthoDB" id="49941at2157"/>
<name>A6UN51_METVS</name>
<evidence type="ECO:0000313" key="2">
    <source>
        <dbReference type="Proteomes" id="UP000001107"/>
    </source>
</evidence>
<dbReference type="InterPro" id="IPR007417">
    <property type="entry name" value="DUF473"/>
</dbReference>
<sequence>MKVLALTGVAPYAISEIVKNHVKTLNLKNFSNLVVVESSTVGDILFVTNTLKDDVISSTEGLIVQIKKIEITNQIKNSKVTEESEIIVSKVQVELLGYASCLKVLKTELMDPLLVILKIKSLYEL</sequence>
<dbReference type="GeneID" id="5325876"/>
<gene>
    <name evidence="1" type="ordered locus">Mevan_0008</name>
</gene>
<dbReference type="HOGENOM" id="CLU_144580_2_0_2"/>
<dbReference type="EMBL" id="CP000742">
    <property type="protein sequence ID" value="ABR53923.1"/>
    <property type="molecule type" value="Genomic_DNA"/>
</dbReference>
<dbReference type="AlphaFoldDB" id="A6UN51"/>
<reference evidence="1" key="1">
    <citation type="submission" date="2007-06" db="EMBL/GenBank/DDBJ databases">
        <title>Complete sequence of Methanococcus vannielii SB.</title>
        <authorList>
            <consortium name="US DOE Joint Genome Institute"/>
            <person name="Copeland A."/>
            <person name="Lucas S."/>
            <person name="Lapidus A."/>
            <person name="Barry K."/>
            <person name="Glavina del Rio T."/>
            <person name="Dalin E."/>
            <person name="Tice H."/>
            <person name="Pitluck S."/>
            <person name="Chain P."/>
            <person name="Malfatti S."/>
            <person name="Shin M."/>
            <person name="Vergez L."/>
            <person name="Schmutz J."/>
            <person name="Larimer F."/>
            <person name="Land M."/>
            <person name="Hauser L."/>
            <person name="Kyrpides N."/>
            <person name="Anderson I."/>
            <person name="Sieprawska-Lupa M."/>
            <person name="Whitman W.B."/>
            <person name="Richardson P."/>
        </authorList>
    </citation>
    <scope>NUCLEOTIDE SEQUENCE [LARGE SCALE GENOMIC DNA]</scope>
    <source>
        <strain evidence="1">SB</strain>
    </source>
</reference>
<evidence type="ECO:0000313" key="1">
    <source>
        <dbReference type="EMBL" id="ABR53923.1"/>
    </source>
</evidence>
<organism evidence="1 2">
    <name type="scientific">Methanococcus vannielii (strain ATCC 35089 / DSM 1224 / JCM 13029 / OCM 148 / SB)</name>
    <dbReference type="NCBI Taxonomy" id="406327"/>
    <lineage>
        <taxon>Archaea</taxon>
        <taxon>Methanobacteriati</taxon>
        <taxon>Methanobacteriota</taxon>
        <taxon>Methanomada group</taxon>
        <taxon>Methanococci</taxon>
        <taxon>Methanococcales</taxon>
        <taxon>Methanococcaceae</taxon>
        <taxon>Methanococcus</taxon>
    </lineage>
</organism>